<organism evidence="2 3">
    <name type="scientific">Araneus ventricosus</name>
    <name type="common">Orbweaver spider</name>
    <name type="synonym">Epeira ventricosa</name>
    <dbReference type="NCBI Taxonomy" id="182803"/>
    <lineage>
        <taxon>Eukaryota</taxon>
        <taxon>Metazoa</taxon>
        <taxon>Ecdysozoa</taxon>
        <taxon>Arthropoda</taxon>
        <taxon>Chelicerata</taxon>
        <taxon>Arachnida</taxon>
        <taxon>Araneae</taxon>
        <taxon>Araneomorphae</taxon>
        <taxon>Entelegynae</taxon>
        <taxon>Araneoidea</taxon>
        <taxon>Araneidae</taxon>
        <taxon>Araneus</taxon>
    </lineage>
</organism>
<evidence type="ECO:0000313" key="2">
    <source>
        <dbReference type="EMBL" id="GBM85466.1"/>
    </source>
</evidence>
<evidence type="ECO:0000256" key="1">
    <source>
        <dbReference type="SAM" id="MobiDB-lite"/>
    </source>
</evidence>
<reference evidence="2 3" key="1">
    <citation type="journal article" date="2019" name="Sci. Rep.">
        <title>Orb-weaving spider Araneus ventricosus genome elucidates the spidroin gene catalogue.</title>
        <authorList>
            <person name="Kono N."/>
            <person name="Nakamura H."/>
            <person name="Ohtoshi R."/>
            <person name="Moran D.A.P."/>
            <person name="Shinohara A."/>
            <person name="Yoshida Y."/>
            <person name="Fujiwara M."/>
            <person name="Mori M."/>
            <person name="Tomita M."/>
            <person name="Arakawa K."/>
        </authorList>
    </citation>
    <scope>NUCLEOTIDE SEQUENCE [LARGE SCALE GENOMIC DNA]</scope>
</reference>
<evidence type="ECO:0000313" key="3">
    <source>
        <dbReference type="Proteomes" id="UP000499080"/>
    </source>
</evidence>
<dbReference type="AlphaFoldDB" id="A0A4Y2J8C4"/>
<dbReference type="Proteomes" id="UP000499080">
    <property type="component" value="Unassembled WGS sequence"/>
</dbReference>
<accession>A0A4Y2J8C4</accession>
<dbReference type="EMBL" id="BGPR01003236">
    <property type="protein sequence ID" value="GBM85466.1"/>
    <property type="molecule type" value="Genomic_DNA"/>
</dbReference>
<sequence>MTSLLKTVSLRYWLWGRKVPGSKPDSTEDTPLWGMLHVKSYVVAKHPPVGVVRKVGGGSPGQGLSSSSDRGSKLRGASQNSLRVASKWDVNIT</sequence>
<protein>
    <submittedName>
        <fullName evidence="2">Uncharacterized protein</fullName>
    </submittedName>
</protein>
<gene>
    <name evidence="2" type="ORF">AVEN_215277_1</name>
</gene>
<name>A0A4Y2J8C4_ARAVE</name>
<feature type="region of interest" description="Disordered" evidence="1">
    <location>
        <begin position="52"/>
        <end position="93"/>
    </location>
</feature>
<keyword evidence="3" id="KW-1185">Reference proteome</keyword>
<proteinExistence type="predicted"/>
<comment type="caution">
    <text evidence="2">The sequence shown here is derived from an EMBL/GenBank/DDBJ whole genome shotgun (WGS) entry which is preliminary data.</text>
</comment>